<feature type="domain" description="Carbamoyltransferase C-terminal" evidence="3">
    <location>
        <begin position="420"/>
        <end position="592"/>
    </location>
</feature>
<gene>
    <name evidence="4" type="ORF">DES41_11446</name>
</gene>
<feature type="domain" description="Carbamoyltransferase" evidence="2">
    <location>
        <begin position="4"/>
        <end position="351"/>
    </location>
</feature>
<dbReference type="InterPro" id="IPR003696">
    <property type="entry name" value="Carbtransf_dom"/>
</dbReference>
<evidence type="ECO:0000313" key="5">
    <source>
        <dbReference type="Proteomes" id="UP000252884"/>
    </source>
</evidence>
<dbReference type="Proteomes" id="UP000252884">
    <property type="component" value="Unassembled WGS sequence"/>
</dbReference>
<dbReference type="RefSeq" id="WP_114472110.1">
    <property type="nucleotide sequence ID" value="NZ_QPJK01000014.1"/>
</dbReference>
<dbReference type="Pfam" id="PF16861">
    <property type="entry name" value="Carbam_trans_C"/>
    <property type="match status" value="1"/>
</dbReference>
<dbReference type="AlphaFoldDB" id="A0A368XFE4"/>
<name>A0A368XFE4_9BURK</name>
<accession>A0A368XFE4</accession>
<dbReference type="CDD" id="cd24098">
    <property type="entry name" value="ASKHA_NBD_TobZ_N"/>
    <property type="match status" value="1"/>
</dbReference>
<evidence type="ECO:0000313" key="4">
    <source>
        <dbReference type="EMBL" id="RCW64734.1"/>
    </source>
</evidence>
<evidence type="ECO:0000259" key="3">
    <source>
        <dbReference type="Pfam" id="PF16861"/>
    </source>
</evidence>
<dbReference type="PANTHER" id="PTHR34847:SF1">
    <property type="entry name" value="NODULATION PROTEIN U"/>
    <property type="match status" value="1"/>
</dbReference>
<dbReference type="SUPFAM" id="SSF53067">
    <property type="entry name" value="Actin-like ATPase domain"/>
    <property type="match status" value="1"/>
</dbReference>
<comment type="similarity">
    <text evidence="1">Belongs to the NodU/CmcH family.</text>
</comment>
<reference evidence="4 5" key="1">
    <citation type="submission" date="2018-07" db="EMBL/GenBank/DDBJ databases">
        <title>Genomic Encyclopedia of Type Strains, Phase IV (KMG-IV): sequencing the most valuable type-strain genomes for metagenomic binning, comparative biology and taxonomic classification.</title>
        <authorList>
            <person name="Goeker M."/>
        </authorList>
    </citation>
    <scope>NUCLEOTIDE SEQUENCE [LARGE SCALE GENOMIC DNA]</scope>
    <source>
        <strain evidence="4 5">DSM 21634</strain>
    </source>
</reference>
<dbReference type="GO" id="GO:0016740">
    <property type="term" value="F:transferase activity"/>
    <property type="evidence" value="ECO:0007669"/>
    <property type="project" value="UniProtKB-KW"/>
</dbReference>
<dbReference type="InterPro" id="IPR043129">
    <property type="entry name" value="ATPase_NBD"/>
</dbReference>
<dbReference type="Gene3D" id="3.90.870.20">
    <property type="entry name" value="Carbamoyltransferase, C-terminal domain"/>
    <property type="match status" value="1"/>
</dbReference>
<protein>
    <submittedName>
        <fullName evidence="4">Carbamoyltransferase</fullName>
    </submittedName>
</protein>
<comment type="caution">
    <text evidence="4">The sequence shown here is derived from an EMBL/GenBank/DDBJ whole genome shotgun (WGS) entry which is preliminary data.</text>
</comment>
<dbReference type="Gene3D" id="3.30.420.40">
    <property type="match status" value="2"/>
</dbReference>
<dbReference type="EMBL" id="QPJK01000014">
    <property type="protein sequence ID" value="RCW64734.1"/>
    <property type="molecule type" value="Genomic_DNA"/>
</dbReference>
<dbReference type="InterPro" id="IPR051338">
    <property type="entry name" value="NodU/CmcH_Carbamoyltrnsfr"/>
</dbReference>
<dbReference type="Pfam" id="PF02543">
    <property type="entry name" value="Carbam_trans_N"/>
    <property type="match status" value="1"/>
</dbReference>
<dbReference type="InterPro" id="IPR031730">
    <property type="entry name" value="Carbam_trans_C"/>
</dbReference>
<organism evidence="4 5">
    <name type="scientific">Pseudorhodoferax soli</name>
    <dbReference type="NCBI Taxonomy" id="545864"/>
    <lineage>
        <taxon>Bacteria</taxon>
        <taxon>Pseudomonadati</taxon>
        <taxon>Pseudomonadota</taxon>
        <taxon>Betaproteobacteria</taxon>
        <taxon>Burkholderiales</taxon>
        <taxon>Comamonadaceae</taxon>
    </lineage>
</organism>
<evidence type="ECO:0000256" key="1">
    <source>
        <dbReference type="ARBA" id="ARBA00006129"/>
    </source>
</evidence>
<dbReference type="OrthoDB" id="9780777at2"/>
<keyword evidence="5" id="KW-1185">Reference proteome</keyword>
<evidence type="ECO:0000259" key="2">
    <source>
        <dbReference type="Pfam" id="PF02543"/>
    </source>
</evidence>
<sequence>MITLGINAAFHDSAAVLVVDGAVVAASEEERFTRIKHGKRPLPFTAWELPFHAIDDCLRQGGVRLVDVDHVAYSYDPQRFLQDRVQGGSISLPLQPSAHAAGAWENPWDPLFAAYIVNAPRQLADGAPHHLKGRLSGARHDGPYRFHFVEHHLCHQASAFLASPFEACAVMTLDGRGEHATTSYGVYADGVYRQLGEVCMPHSLGMLYEQVTHHLGFLHSSDEYKVMALAAMGSPRFAAALGRHIAMLPEGRYRIDPIDLTALACPPRARGAALESVHLDLAASLQLVLEDSALQLARWLREASGQPRLAMAGGVALNCVMNARLRDSRVFDEIWVQPAAGDAGTALGAALWTDARQRRGDAPPAGQPSARGAATPLAPRRWRMEHAYLGPDYDDEAIEALLRWAKLPYRRADDVCAETAQLLARGCVIGWFQGRMEFGPRALGARSILASPVDPAMQARINELKDREDFRPVAPAVPQERLAEWFSPAEANGGQAPFMLFIYDVHEDQAARIPSACHQDRTARVQTVSADANPRFHGVLEAFGRITGVPVLINTSFNVRGEPIVCTPKDAVDAFHSTPLDALVIGPFVLEKRP</sequence>
<keyword evidence="4" id="KW-0808">Transferase</keyword>
<proteinExistence type="inferred from homology"/>
<dbReference type="InterPro" id="IPR038152">
    <property type="entry name" value="Carbam_trans_C_sf"/>
</dbReference>
<dbReference type="PANTHER" id="PTHR34847">
    <property type="entry name" value="NODULATION PROTEIN U"/>
    <property type="match status" value="1"/>
</dbReference>